<dbReference type="Proteomes" id="UP000262712">
    <property type="component" value="Chromosome"/>
</dbReference>
<dbReference type="PANTHER" id="PTHR14119:SF3">
    <property type="entry name" value="ISOCHORISMATASE DOMAIN-CONTAINING PROTEIN 2"/>
    <property type="match status" value="1"/>
</dbReference>
<sequence>MRIHANDALFCLVDVQERLFPHIKDFEQLEKNLLTLVKGLQLHEIPFIVNEQYKKGIGETIPSLNELVESYPHFEKTTFSCCKNEPTFEAIKQLKRKFVIVAGIETHVCVLQTCIDLLESGLQPVLVTDCVGSRKDKDTKVAINRLIQAGVIPTTYESILFELTVNAKHPVFKEISKLVK</sequence>
<dbReference type="Gene3D" id="3.40.50.850">
    <property type="entry name" value="Isochorismatase-like"/>
    <property type="match status" value="1"/>
</dbReference>
<reference evidence="3 4" key="1">
    <citation type="submission" date="2017-09" db="EMBL/GenBank/DDBJ databases">
        <title>Arcobacter canalis sp. nov., a new species isolated from a water canal contaminated with urban sewage.</title>
        <authorList>
            <person name="Perez-Cataluna A."/>
            <person name="Salas-Masso N."/>
            <person name="Figueras M.J."/>
        </authorList>
    </citation>
    <scope>NUCLEOTIDE SEQUENCE [LARGE SCALE GENOMIC DNA]</scope>
    <source>
        <strain evidence="3 4">F98-3</strain>
    </source>
</reference>
<evidence type="ECO:0000313" key="3">
    <source>
        <dbReference type="EMBL" id="PHO18003.1"/>
    </source>
</evidence>
<dbReference type="RefSeq" id="WP_099342552.1">
    <property type="nucleotide sequence ID" value="NZ_CP032098.1"/>
</dbReference>
<gene>
    <name evidence="2" type="ORF">AMOL_2408</name>
    <name evidence="3" type="ORF">CPU12_07865</name>
</gene>
<evidence type="ECO:0000313" key="4">
    <source>
        <dbReference type="Proteomes" id="UP000221222"/>
    </source>
</evidence>
<evidence type="ECO:0000313" key="5">
    <source>
        <dbReference type="Proteomes" id="UP000262712"/>
    </source>
</evidence>
<dbReference type="InterPro" id="IPR000868">
    <property type="entry name" value="Isochorismatase-like_dom"/>
</dbReference>
<dbReference type="InterPro" id="IPR050993">
    <property type="entry name" value="Isochorismatase_domain"/>
</dbReference>
<dbReference type="CDD" id="cd01012">
    <property type="entry name" value="YcaC_related"/>
    <property type="match status" value="1"/>
</dbReference>
<dbReference type="SUPFAM" id="SSF52499">
    <property type="entry name" value="Isochorismatase-like hydrolases"/>
    <property type="match status" value="1"/>
</dbReference>
<organism evidence="3 4">
    <name type="scientific">Malaciobacter molluscorum LMG 25693</name>
    <dbReference type="NCBI Taxonomy" id="870501"/>
    <lineage>
        <taxon>Bacteria</taxon>
        <taxon>Pseudomonadati</taxon>
        <taxon>Campylobacterota</taxon>
        <taxon>Epsilonproteobacteria</taxon>
        <taxon>Campylobacterales</taxon>
        <taxon>Arcobacteraceae</taxon>
        <taxon>Malaciobacter</taxon>
    </lineage>
</organism>
<keyword evidence="3" id="KW-0378">Hydrolase</keyword>
<name>A0A2G1DHN1_9BACT</name>
<dbReference type="PANTHER" id="PTHR14119">
    <property type="entry name" value="HYDROLASE"/>
    <property type="match status" value="1"/>
</dbReference>
<accession>A0A2G1DHN1</accession>
<keyword evidence="4" id="KW-1185">Reference proteome</keyword>
<dbReference type="Proteomes" id="UP000221222">
    <property type="component" value="Unassembled WGS sequence"/>
</dbReference>
<protein>
    <submittedName>
        <fullName evidence="2 3">Hydrolase</fullName>
    </submittedName>
</protein>
<dbReference type="KEGG" id="amol:AMOL_2408"/>
<evidence type="ECO:0000259" key="1">
    <source>
        <dbReference type="Pfam" id="PF00857"/>
    </source>
</evidence>
<dbReference type="InterPro" id="IPR036380">
    <property type="entry name" value="Isochorismatase-like_sf"/>
</dbReference>
<dbReference type="Pfam" id="PF00857">
    <property type="entry name" value="Isochorismatase"/>
    <property type="match status" value="1"/>
</dbReference>
<dbReference type="EMBL" id="CP032098">
    <property type="protein sequence ID" value="AXX93350.1"/>
    <property type="molecule type" value="Genomic_DNA"/>
</dbReference>
<dbReference type="GO" id="GO:0016787">
    <property type="term" value="F:hydrolase activity"/>
    <property type="evidence" value="ECO:0007669"/>
    <property type="project" value="UniProtKB-KW"/>
</dbReference>
<proteinExistence type="predicted"/>
<dbReference type="EMBL" id="NXFY01000010">
    <property type="protein sequence ID" value="PHO18003.1"/>
    <property type="molecule type" value="Genomic_DNA"/>
</dbReference>
<feature type="domain" description="Isochorismatase-like" evidence="1">
    <location>
        <begin position="10"/>
        <end position="157"/>
    </location>
</feature>
<reference evidence="2 5" key="2">
    <citation type="submission" date="2018-08" db="EMBL/GenBank/DDBJ databases">
        <title>Complete genome of the Arcobacter molluscorum type strain LMG 25693.</title>
        <authorList>
            <person name="Miller W.G."/>
            <person name="Yee E."/>
            <person name="Bono J.L."/>
        </authorList>
    </citation>
    <scope>NUCLEOTIDE SEQUENCE [LARGE SCALE GENOMIC DNA]</scope>
    <source>
        <strain evidence="2 5">CECT 7696</strain>
    </source>
</reference>
<evidence type="ECO:0000313" key="2">
    <source>
        <dbReference type="EMBL" id="AXX93350.1"/>
    </source>
</evidence>
<dbReference type="AlphaFoldDB" id="A0A2G1DHN1"/>